<evidence type="ECO:0000256" key="7">
    <source>
        <dbReference type="ARBA" id="ARBA00023136"/>
    </source>
</evidence>
<reference evidence="12" key="1">
    <citation type="submission" date="2025-08" db="UniProtKB">
        <authorList>
            <consortium name="RefSeq"/>
        </authorList>
    </citation>
    <scope>IDENTIFICATION</scope>
    <source>
        <strain evidence="12">15085-1641.00</strain>
        <tissue evidence="12">Whole body</tissue>
    </source>
</reference>
<evidence type="ECO:0000313" key="12">
    <source>
        <dbReference type="RefSeq" id="XP_023179353.2"/>
    </source>
</evidence>
<dbReference type="Proteomes" id="UP000504633">
    <property type="component" value="Unplaced"/>
</dbReference>
<keyword evidence="3 10" id="KW-0716">Sensory transduction</keyword>
<dbReference type="KEGG" id="dhe:111605187"/>
<feature type="transmembrane region" description="Helical" evidence="10">
    <location>
        <begin position="300"/>
        <end position="323"/>
    </location>
</feature>
<organism evidence="11 12">
    <name type="scientific">Drosophila hydei</name>
    <name type="common">Fruit fly</name>
    <dbReference type="NCBI Taxonomy" id="7224"/>
    <lineage>
        <taxon>Eukaryota</taxon>
        <taxon>Metazoa</taxon>
        <taxon>Ecdysozoa</taxon>
        <taxon>Arthropoda</taxon>
        <taxon>Hexapoda</taxon>
        <taxon>Insecta</taxon>
        <taxon>Pterygota</taxon>
        <taxon>Neoptera</taxon>
        <taxon>Endopterygota</taxon>
        <taxon>Diptera</taxon>
        <taxon>Brachycera</taxon>
        <taxon>Muscomorpha</taxon>
        <taxon>Ephydroidea</taxon>
        <taxon>Drosophilidae</taxon>
        <taxon>Drosophila</taxon>
    </lineage>
</organism>
<dbReference type="InterPro" id="IPR004117">
    <property type="entry name" value="7tm6_olfct_rcpt"/>
</dbReference>
<keyword evidence="11" id="KW-1185">Reference proteome</keyword>
<gene>
    <name evidence="12" type="primary">LOC111605187</name>
</gene>
<evidence type="ECO:0000256" key="1">
    <source>
        <dbReference type="ARBA" id="ARBA00004651"/>
    </source>
</evidence>
<dbReference type="RefSeq" id="XP_023179353.2">
    <property type="nucleotide sequence ID" value="XM_023323585.2"/>
</dbReference>
<feature type="transmembrane region" description="Helical" evidence="10">
    <location>
        <begin position="375"/>
        <end position="396"/>
    </location>
</feature>
<evidence type="ECO:0000256" key="10">
    <source>
        <dbReference type="RuleBase" id="RU351113"/>
    </source>
</evidence>
<comment type="caution">
    <text evidence="10">Lacks conserved residue(s) required for the propagation of feature annotation.</text>
</comment>
<comment type="similarity">
    <text evidence="10">Belongs to the insect chemoreceptor superfamily. Heteromeric odorant receptor channel (TC 1.A.69) family.</text>
</comment>
<keyword evidence="7 10" id="KW-0472">Membrane</keyword>
<comment type="subcellular location">
    <subcellularLocation>
        <location evidence="1 10">Cell membrane</location>
        <topology evidence="1 10">Multi-pass membrane protein</topology>
    </subcellularLocation>
</comment>
<keyword evidence="5 10" id="KW-0552">Olfaction</keyword>
<keyword evidence="6 10" id="KW-1133">Transmembrane helix</keyword>
<dbReference type="AlphaFoldDB" id="A0A6J1MQQ2"/>
<keyword evidence="2" id="KW-1003">Cell membrane</keyword>
<name>A0A6J1MQQ2_DROHY</name>
<evidence type="ECO:0000256" key="6">
    <source>
        <dbReference type="ARBA" id="ARBA00022989"/>
    </source>
</evidence>
<keyword evidence="8 10" id="KW-0675">Receptor</keyword>
<evidence type="ECO:0000256" key="3">
    <source>
        <dbReference type="ARBA" id="ARBA00022606"/>
    </source>
</evidence>
<dbReference type="PANTHER" id="PTHR21137">
    <property type="entry name" value="ODORANT RECEPTOR"/>
    <property type="match status" value="1"/>
</dbReference>
<dbReference type="GeneID" id="111605187"/>
<evidence type="ECO:0000256" key="4">
    <source>
        <dbReference type="ARBA" id="ARBA00022692"/>
    </source>
</evidence>
<evidence type="ECO:0000256" key="9">
    <source>
        <dbReference type="ARBA" id="ARBA00023224"/>
    </source>
</evidence>
<feature type="transmembrane region" description="Helical" evidence="10">
    <location>
        <begin position="268"/>
        <end position="288"/>
    </location>
</feature>
<dbReference type="GO" id="GO:0005549">
    <property type="term" value="F:odorant binding"/>
    <property type="evidence" value="ECO:0007669"/>
    <property type="project" value="InterPro"/>
</dbReference>
<protein>
    <recommendedName>
        <fullName evidence="10">Odorant receptor</fullName>
    </recommendedName>
</protein>
<dbReference type="CTD" id="39929"/>
<proteinExistence type="inferred from homology"/>
<dbReference type="PANTHER" id="PTHR21137:SF35">
    <property type="entry name" value="ODORANT RECEPTOR 19A-RELATED"/>
    <property type="match status" value="1"/>
</dbReference>
<evidence type="ECO:0000313" key="11">
    <source>
        <dbReference type="Proteomes" id="UP000504633"/>
    </source>
</evidence>
<dbReference type="GO" id="GO:0004984">
    <property type="term" value="F:olfactory receptor activity"/>
    <property type="evidence" value="ECO:0007669"/>
    <property type="project" value="InterPro"/>
</dbReference>
<dbReference type="GO" id="GO:0005886">
    <property type="term" value="C:plasma membrane"/>
    <property type="evidence" value="ECO:0007669"/>
    <property type="project" value="UniProtKB-SubCell"/>
</dbReference>
<evidence type="ECO:0000256" key="5">
    <source>
        <dbReference type="ARBA" id="ARBA00022725"/>
    </source>
</evidence>
<dbReference type="OrthoDB" id="7845758at2759"/>
<keyword evidence="4 10" id="KW-0812">Transmembrane</keyword>
<feature type="transmembrane region" description="Helical" evidence="10">
    <location>
        <begin position="140"/>
        <end position="159"/>
    </location>
</feature>
<accession>A0A6J1MQQ2</accession>
<evidence type="ECO:0000256" key="2">
    <source>
        <dbReference type="ARBA" id="ARBA00022475"/>
    </source>
</evidence>
<dbReference type="GO" id="GO:0007165">
    <property type="term" value="P:signal transduction"/>
    <property type="evidence" value="ECO:0007669"/>
    <property type="project" value="UniProtKB-KW"/>
</dbReference>
<feature type="transmembrane region" description="Helical" evidence="10">
    <location>
        <begin position="179"/>
        <end position="199"/>
    </location>
</feature>
<dbReference type="OMA" id="VFCEHNE"/>
<sequence length="401" mass="46499">MRYLPRLRDGKAAPMPWPLAMYRRLNHIAWPLEDGVSRRAVLLERFVIFVGFLVFCLHNEVDMHYCLAYRKDIDKMLTGMPTYLVLFELQIRGFQLAVKKDAFKRLLQKYYADIYVTQEAEPAIFARIQRQMLATRLNSAAYLLALLNFSLVPVQNIIYHRRDMLYQQIYLFDNTKLYFFIPLICANYWVGIIITSMLFGELNVLGELMTHLNARYELLRRDLNGMAKQLLESAHPAEIAAKYRRAVIHILRRNAALNQFGQEMELEFSFRIFVLFAFSAALLCAMGFKAYTNPAGNIVYIVWFAAKLCELLALGMLGSILYATTDGLSLMYYTCDWEHIVYKSSNAPENVQLMKLITLAIEINSRPFCLTGLKYFRVTLVAVLKIIQGAFSYFTFLTSMR</sequence>
<keyword evidence="9 10" id="KW-0807">Transducer</keyword>
<evidence type="ECO:0000256" key="8">
    <source>
        <dbReference type="ARBA" id="ARBA00023170"/>
    </source>
</evidence>